<dbReference type="RefSeq" id="XP_064707071.1">
    <property type="nucleotide sequence ID" value="XM_064845526.1"/>
</dbReference>
<proteinExistence type="inferred from homology"/>
<reference evidence="12 13" key="1">
    <citation type="submission" date="2023-08" db="EMBL/GenBank/DDBJ databases">
        <title>Black Yeasts Isolated from many extreme environments.</title>
        <authorList>
            <person name="Coleine C."/>
            <person name="Stajich J.E."/>
            <person name="Selbmann L."/>
        </authorList>
    </citation>
    <scope>NUCLEOTIDE SEQUENCE [LARGE SCALE GENOMIC DNA]</scope>
    <source>
        <strain evidence="12 13">CCFEE 5792</strain>
    </source>
</reference>
<evidence type="ECO:0000256" key="6">
    <source>
        <dbReference type="SAM" id="MobiDB-lite"/>
    </source>
</evidence>
<keyword evidence="4" id="KW-0963">Cytoplasm</keyword>
<name>A0AAV9NEE7_9EURO</name>
<feature type="compositionally biased region" description="Basic and acidic residues" evidence="6">
    <location>
        <begin position="196"/>
        <end position="208"/>
    </location>
</feature>
<dbReference type="InterPro" id="IPR056166">
    <property type="entry name" value="TPR_ELP1"/>
</dbReference>
<protein>
    <recommendedName>
        <fullName evidence="14">Elongator complex protein 1</fullName>
    </recommendedName>
</protein>
<dbReference type="PANTHER" id="PTHR12747:SF0">
    <property type="entry name" value="ELONGATOR COMPLEX PROTEIN 1"/>
    <property type="match status" value="1"/>
</dbReference>
<dbReference type="InterPro" id="IPR006849">
    <property type="entry name" value="Elp1"/>
</dbReference>
<dbReference type="GO" id="GO:0000049">
    <property type="term" value="F:tRNA binding"/>
    <property type="evidence" value="ECO:0007669"/>
    <property type="project" value="TreeGrafter"/>
</dbReference>
<dbReference type="Pfam" id="PF23878">
    <property type="entry name" value="TPR_ELP1"/>
    <property type="match status" value="1"/>
</dbReference>
<evidence type="ECO:0000259" key="9">
    <source>
        <dbReference type="Pfam" id="PF23878"/>
    </source>
</evidence>
<gene>
    <name evidence="12" type="ORF">LTR84_001908</name>
</gene>
<evidence type="ECO:0008006" key="14">
    <source>
        <dbReference type="Google" id="ProtNLM"/>
    </source>
</evidence>
<dbReference type="Pfam" id="PF23797">
    <property type="entry name" value="Beta-prop_ELP1_2nd"/>
    <property type="match status" value="1"/>
</dbReference>
<comment type="similarity">
    <text evidence="3">Belongs to the ELP1/IKA1 family.</text>
</comment>
<keyword evidence="13" id="KW-1185">Reference proteome</keyword>
<feature type="domain" description="ELP1 three-helical bundle" evidence="11">
    <location>
        <begin position="1241"/>
        <end position="1335"/>
    </location>
</feature>
<sequence>MRNLKTVAYHETRLDANTSSLLLPLTATAWDPVNDTVICAFGPTATQPIIELKRRKSKNASGADEFVDIASWDAPCPLPDLECDEILLLQHFSDTATSCLILAGGDVIVVREDPQDDQEKIEIVGSVDAGICAAAWAPDEELLAIVTRADTLVLMSRTFEPLNEASLSADDLKASKHVSVGWGKKETQFQGKRAKAMRDPTMPERVDEGLPSPWEDGKVTVSWRGDGQYFAINSVVRAHRRVIRVFSREAVLDSASEPVDGLESGLSWKPSGNLIAGIKRSDNQVEVVFFERNGLRHGQFDLRTTPEDMATWASSISLTWNTDSTVLAISFKDRIQFWTMGNYHYYLKQEISLSSSSTGNLPLKWHPETPLRTLLASESSILDLTFQFSISKGSTKPPHDHGIVAVIDGKTLKLTPSRQAAVPPPMAFCEVTFDHNLVDCAVTQTGEWLAVLTTRTLEVCEWVMRTLDSSAPGTKPKRFTSTIHRTSLQLPASDSPADTSLRYTQVVTRGKDIYILAPQQGTTDAIVRKAMWHGNVSRLSILGISLADQEATVPQAANNLLVDTAHEVVYITDPTTSTTYSLDDPMAQHLTLPGAQANSAIFKLSENPNHHAPGFLNGDGPQYHKVSLTAQGSLYADKILLTRDCISYILTDAHLILTTAQHLLKFVHLTEPTQMRVPSDTPEVDERCRSIERGAKIVTVIPSTYAVTLQMPRGNLETIYPRVLVVSGIRHHISQGDYLAAFLACQTHQVDLNILHDYDPEKFLSQIATFIDQMKKPSRVDEFLSKLKDEDVTETLYRDTLKQGTTAETSTLVDRTKKQIKDKPTSSKVNRIADAFIPILSSKASLSLTGHPSTDTKTNHHLQNLITAHVSKRPADLNAALTLVSTLLATSPSEADRAISHLVFLTPDTNRLFDGALALYDLKLTLLVAQNAQRDPREYMPFLESLSVLSELRRRYRIDNHLKRYAKALGSLHAIAATGGEVGGGNEGGETAGDKTNASDIHAEIETYTVRHSLYTAAMGLYRHDTPHLAHIIRLYATYLAESQSRPAPAATLFESLGDHAAAYPLYALAHRWRESLTCASLATPPLDTARLHTLAESLASTLAEETRDFRAAAAIHAEHLGDIPAAARLLCRGSYFADALRILALQGFGSEEIARIVDAGLTEKFGEILELVADCKVQLGAQVPRVEELRKKKEEDPLAFYGGDAAAAGDGTGMDIPDNVSLAPTDATTQGGQSLFTRYGSNASKFGGTVASNVSRMTSKTKRKEERKRARGKTGSVYEEEYLVASVQRLIGRVNGVHEEVGRLVNGLLRRGLREQAEKVDEVLREITALCEKARMDVWEVTEGAGDGENGLGVVNGGIVERYHVNGEGRPSGADGILWDSVQEAQKKRDAPEVKAWVGNELL</sequence>
<dbReference type="PANTHER" id="PTHR12747">
    <property type="entry name" value="ELONGATOR COMPLEX PROTEIN 1"/>
    <property type="match status" value="1"/>
</dbReference>
<evidence type="ECO:0000256" key="4">
    <source>
        <dbReference type="ARBA" id="ARBA00022490"/>
    </source>
</evidence>
<evidence type="ECO:0000256" key="1">
    <source>
        <dbReference type="ARBA" id="ARBA00004496"/>
    </source>
</evidence>
<dbReference type="Pfam" id="PF23936">
    <property type="entry name" value="HB_ELP1"/>
    <property type="match status" value="1"/>
</dbReference>
<comment type="caution">
    <text evidence="12">The sequence shown here is derived from an EMBL/GenBank/DDBJ whole genome shotgun (WGS) entry which is preliminary data.</text>
</comment>
<feature type="domain" description="ELP1 N-terminal second beta-propeller" evidence="8">
    <location>
        <begin position="406"/>
        <end position="698"/>
    </location>
</feature>
<organism evidence="12 13">
    <name type="scientific">Exophiala bonariae</name>
    <dbReference type="NCBI Taxonomy" id="1690606"/>
    <lineage>
        <taxon>Eukaryota</taxon>
        <taxon>Fungi</taxon>
        <taxon>Dikarya</taxon>
        <taxon>Ascomycota</taxon>
        <taxon>Pezizomycotina</taxon>
        <taxon>Eurotiomycetes</taxon>
        <taxon>Chaetothyriomycetidae</taxon>
        <taxon>Chaetothyriales</taxon>
        <taxon>Herpotrichiellaceae</taxon>
        <taxon>Exophiala</taxon>
    </lineage>
</organism>
<dbReference type="GO" id="GO:0005829">
    <property type="term" value="C:cytosol"/>
    <property type="evidence" value="ECO:0007669"/>
    <property type="project" value="TreeGrafter"/>
</dbReference>
<evidence type="ECO:0000313" key="13">
    <source>
        <dbReference type="Proteomes" id="UP001358417"/>
    </source>
</evidence>
<dbReference type="GO" id="GO:0033588">
    <property type="term" value="C:elongator holoenzyme complex"/>
    <property type="evidence" value="ECO:0007669"/>
    <property type="project" value="InterPro"/>
</dbReference>
<feature type="region of interest" description="Disordered" evidence="6">
    <location>
        <begin position="189"/>
        <end position="213"/>
    </location>
</feature>
<evidence type="ECO:0000256" key="3">
    <source>
        <dbReference type="ARBA" id="ARBA00006086"/>
    </source>
</evidence>
<dbReference type="GeneID" id="89970124"/>
<dbReference type="Pfam" id="PF04762">
    <property type="entry name" value="Beta-prop_ELP1_1st"/>
    <property type="match status" value="1"/>
</dbReference>
<comment type="pathway">
    <text evidence="2">tRNA modification; 5-methoxycarbonylmethyl-2-thiouridine-tRNA biosynthesis.</text>
</comment>
<dbReference type="InterPro" id="IPR056169">
    <property type="entry name" value="HB_ELP1"/>
</dbReference>
<keyword evidence="5" id="KW-0819">tRNA processing</keyword>
<dbReference type="InterPro" id="IPR056167">
    <property type="entry name" value="A-sol_ELP1"/>
</dbReference>
<dbReference type="InterPro" id="IPR056165">
    <property type="entry name" value="Beta-prop_ELP1_2nd"/>
</dbReference>
<dbReference type="InterPro" id="IPR056164">
    <property type="entry name" value="Beta-prop_ELP1_1st"/>
</dbReference>
<accession>A0AAV9NEE7</accession>
<evidence type="ECO:0000313" key="12">
    <source>
        <dbReference type="EMBL" id="KAK5053946.1"/>
    </source>
</evidence>
<evidence type="ECO:0000256" key="5">
    <source>
        <dbReference type="ARBA" id="ARBA00022694"/>
    </source>
</evidence>
<evidence type="ECO:0000259" key="11">
    <source>
        <dbReference type="Pfam" id="PF23936"/>
    </source>
</evidence>
<dbReference type="GO" id="GO:0002926">
    <property type="term" value="P:tRNA wobble base 5-methoxycarbonylmethyl-2-thiouridinylation"/>
    <property type="evidence" value="ECO:0007669"/>
    <property type="project" value="TreeGrafter"/>
</dbReference>
<dbReference type="EMBL" id="JAVRRD010000011">
    <property type="protein sequence ID" value="KAK5053946.1"/>
    <property type="molecule type" value="Genomic_DNA"/>
</dbReference>
<evidence type="ECO:0000259" key="10">
    <source>
        <dbReference type="Pfam" id="PF23925"/>
    </source>
</evidence>
<evidence type="ECO:0000256" key="2">
    <source>
        <dbReference type="ARBA" id="ARBA00005043"/>
    </source>
</evidence>
<dbReference type="PIRSF" id="PIRSF017233">
    <property type="entry name" value="IKAP"/>
    <property type="match status" value="1"/>
</dbReference>
<feature type="domain" description="ELP1 first N-terminal beta-propeller" evidence="7">
    <location>
        <begin position="1"/>
        <end position="368"/>
    </location>
</feature>
<evidence type="ECO:0000259" key="8">
    <source>
        <dbReference type="Pfam" id="PF23797"/>
    </source>
</evidence>
<dbReference type="Pfam" id="PF23925">
    <property type="entry name" value="A-sol_ELP1"/>
    <property type="match status" value="1"/>
</dbReference>
<evidence type="ECO:0000259" key="7">
    <source>
        <dbReference type="Pfam" id="PF04762"/>
    </source>
</evidence>
<comment type="subcellular location">
    <subcellularLocation>
        <location evidence="1">Cytoplasm</location>
    </subcellularLocation>
</comment>
<dbReference type="Proteomes" id="UP001358417">
    <property type="component" value="Unassembled WGS sequence"/>
</dbReference>
<feature type="domain" description="ELP1 TPR" evidence="9">
    <location>
        <begin position="1001"/>
        <end position="1142"/>
    </location>
</feature>
<feature type="domain" description="ELP1 alpha-solenoid" evidence="10">
    <location>
        <begin position="722"/>
        <end position="946"/>
    </location>
</feature>
<dbReference type="SUPFAM" id="SSF69322">
    <property type="entry name" value="Tricorn protease domain 2"/>
    <property type="match status" value="1"/>
</dbReference>